<gene>
    <name evidence="1" type="primary">AVEN_103304_1</name>
    <name evidence="1" type="ORF">NPIL_546241</name>
</gene>
<sequence>MANTEALRKSRKHERAAFTKVYNRVEELTALEGVDICELEAKLNVFNFLALTDFGLTDATSYKSGKYSGVVHVNLLAAKSKVAPVKTFTILRLELLAATVGARLCKTVLSAFQWDNVKQHYWTDSTMVLSWIQREEFWSIFVNNSRELSKEIKSKVKLYRCLDIDYGLLLDLQNIFPQQPQHADS</sequence>
<dbReference type="OrthoDB" id="8041156at2759"/>
<name>A0A8X6R6X0_NEPPI</name>
<evidence type="ECO:0000313" key="1">
    <source>
        <dbReference type="EMBL" id="GFU56561.1"/>
    </source>
</evidence>
<reference evidence="1" key="1">
    <citation type="submission" date="2020-08" db="EMBL/GenBank/DDBJ databases">
        <title>Multicomponent nature underlies the extraordinary mechanical properties of spider dragline silk.</title>
        <authorList>
            <person name="Kono N."/>
            <person name="Nakamura H."/>
            <person name="Mori M."/>
            <person name="Yoshida Y."/>
            <person name="Ohtoshi R."/>
            <person name="Malay A.D."/>
            <person name="Moran D.A.P."/>
            <person name="Tomita M."/>
            <person name="Numata K."/>
            <person name="Arakawa K."/>
        </authorList>
    </citation>
    <scope>NUCLEOTIDE SEQUENCE</scope>
</reference>
<dbReference type="PANTHER" id="PTHR47331:SF5">
    <property type="entry name" value="RIBONUCLEASE H"/>
    <property type="match status" value="1"/>
</dbReference>
<dbReference type="InterPro" id="IPR008042">
    <property type="entry name" value="Retrotrans_Pao"/>
</dbReference>
<dbReference type="EMBL" id="BMAW01039624">
    <property type="protein sequence ID" value="GFU56561.1"/>
    <property type="molecule type" value="Genomic_DNA"/>
</dbReference>
<dbReference type="Pfam" id="PF05380">
    <property type="entry name" value="Peptidase_A17"/>
    <property type="match status" value="1"/>
</dbReference>
<dbReference type="Proteomes" id="UP000887013">
    <property type="component" value="Unassembled WGS sequence"/>
</dbReference>
<protein>
    <submittedName>
        <fullName evidence="1">Integrase catalytic domain-containing protein</fullName>
    </submittedName>
</protein>
<dbReference type="AlphaFoldDB" id="A0A8X6R6X0"/>
<dbReference type="PANTHER" id="PTHR47331">
    <property type="entry name" value="PHD-TYPE DOMAIN-CONTAINING PROTEIN"/>
    <property type="match status" value="1"/>
</dbReference>
<proteinExistence type="predicted"/>
<organism evidence="1 2">
    <name type="scientific">Nephila pilipes</name>
    <name type="common">Giant wood spider</name>
    <name type="synonym">Nephila maculata</name>
    <dbReference type="NCBI Taxonomy" id="299642"/>
    <lineage>
        <taxon>Eukaryota</taxon>
        <taxon>Metazoa</taxon>
        <taxon>Ecdysozoa</taxon>
        <taxon>Arthropoda</taxon>
        <taxon>Chelicerata</taxon>
        <taxon>Arachnida</taxon>
        <taxon>Araneae</taxon>
        <taxon>Araneomorphae</taxon>
        <taxon>Entelegynae</taxon>
        <taxon>Araneoidea</taxon>
        <taxon>Nephilidae</taxon>
        <taxon>Nephila</taxon>
    </lineage>
</organism>
<accession>A0A8X6R6X0</accession>
<evidence type="ECO:0000313" key="2">
    <source>
        <dbReference type="Proteomes" id="UP000887013"/>
    </source>
</evidence>
<comment type="caution">
    <text evidence="1">The sequence shown here is derived from an EMBL/GenBank/DDBJ whole genome shotgun (WGS) entry which is preliminary data.</text>
</comment>
<keyword evidence="2" id="KW-1185">Reference proteome</keyword>